<evidence type="ECO:0000256" key="2">
    <source>
        <dbReference type="SAM" id="MobiDB-lite"/>
    </source>
</evidence>
<dbReference type="InterPro" id="IPR005024">
    <property type="entry name" value="Snf7_fam"/>
</dbReference>
<accession>A0A1G4KH08</accession>
<feature type="region of interest" description="Disordered" evidence="2">
    <location>
        <begin position="395"/>
        <end position="418"/>
    </location>
</feature>
<dbReference type="OrthoDB" id="10250120at2759"/>
<dbReference type="Proteomes" id="UP000191024">
    <property type="component" value="Chromosome H"/>
</dbReference>
<gene>
    <name evidence="3" type="ORF">LAMI_0H11452G</name>
</gene>
<dbReference type="STRING" id="1230905.A0A1G4KH08"/>
<proteinExistence type="predicted"/>
<keyword evidence="4" id="KW-1185">Reference proteome</keyword>
<reference evidence="4" key="1">
    <citation type="submission" date="2016-03" db="EMBL/GenBank/DDBJ databases">
        <authorList>
            <person name="Devillers H."/>
        </authorList>
    </citation>
    <scope>NUCLEOTIDE SEQUENCE [LARGE SCALE GENOMIC DNA]</scope>
</reference>
<dbReference type="EMBL" id="LT598468">
    <property type="protein sequence ID" value="SCV03850.1"/>
    <property type="molecule type" value="Genomic_DNA"/>
</dbReference>
<evidence type="ECO:0000313" key="4">
    <source>
        <dbReference type="Proteomes" id="UP000191024"/>
    </source>
</evidence>
<name>A0A1G4KH08_9SACH</name>
<organism evidence="3 4">
    <name type="scientific">Lachancea mirantina</name>
    <dbReference type="NCBI Taxonomy" id="1230905"/>
    <lineage>
        <taxon>Eukaryota</taxon>
        <taxon>Fungi</taxon>
        <taxon>Dikarya</taxon>
        <taxon>Ascomycota</taxon>
        <taxon>Saccharomycotina</taxon>
        <taxon>Saccharomycetes</taxon>
        <taxon>Saccharomycetales</taxon>
        <taxon>Saccharomycetaceae</taxon>
        <taxon>Lachancea</taxon>
    </lineage>
</organism>
<dbReference type="AlphaFoldDB" id="A0A1G4KH08"/>
<dbReference type="Pfam" id="PF03357">
    <property type="entry name" value="Snf7"/>
    <property type="match status" value="1"/>
</dbReference>
<keyword evidence="1" id="KW-0175">Coiled coil</keyword>
<dbReference type="Pfam" id="PF25880">
    <property type="entry name" value="WHD_CHMP7_1st"/>
    <property type="match status" value="1"/>
</dbReference>
<evidence type="ECO:0000313" key="3">
    <source>
        <dbReference type="EMBL" id="SCV03850.1"/>
    </source>
</evidence>
<feature type="coiled-coil region" evidence="1">
    <location>
        <begin position="228"/>
        <end position="262"/>
    </location>
</feature>
<evidence type="ECO:0000256" key="1">
    <source>
        <dbReference type="SAM" id="Coils"/>
    </source>
</evidence>
<protein>
    <submittedName>
        <fullName evidence="3">LAMI_0H11452g1_1</fullName>
    </submittedName>
</protein>
<dbReference type="GO" id="GO:0007034">
    <property type="term" value="P:vacuolar transport"/>
    <property type="evidence" value="ECO:0007669"/>
    <property type="project" value="InterPro"/>
</dbReference>
<sequence>MCIDNVPKTRLKSLYSDFKVLKELNPEGFAANKRLWSDFLVDKLSKDRVVLESGSKLLQKLKCDDYGVPLSIDVVLNDLVQHGTLVEMGEFRKGPSTILKVVRWPFKLFNQSDSRLKHNEKNYLKPVDYVIMPHLEKRYEQLSNKLDDICSRATTYKDLIFTQSKFWQKLEIGSRWNEVELSIMLVYLERYKLQIVVGGEIVKICNERVAPLDVSGRPDKVTELDKNIVSVETSKENNLLQMENLERQIDKISQHLARSAKEQRSRDVIKTQLRIKQVLQAKLKESCSRYENLALVSLDLDTAAENVNLQKTYQNVHSALKTVNEYSGEIAHLQDLINDISDERAKTQEVSEILAQNSGSIDEIEIDQELESLIKSMHEQDEALEKLKKLEIKDTEPKVECDPESEPPTNKIQVPLPS</sequence>